<dbReference type="AlphaFoldDB" id="A0A742L1V9"/>
<evidence type="ECO:0000313" key="1">
    <source>
        <dbReference type="EMBL" id="HAF1406348.1"/>
    </source>
</evidence>
<dbReference type="EMBL" id="DAAUNA010000024">
    <property type="protein sequence ID" value="HAF1406348.1"/>
    <property type="molecule type" value="Genomic_DNA"/>
</dbReference>
<reference evidence="1" key="2">
    <citation type="submission" date="2020-02" db="EMBL/GenBank/DDBJ databases">
        <authorList>
            <consortium name="NCBI Pathogen Detection Project"/>
        </authorList>
    </citation>
    <scope>NUCLEOTIDE SEQUENCE</scope>
    <source>
        <strain evidence="1">MA.CK_93/00017804</strain>
    </source>
</reference>
<gene>
    <name evidence="1" type="ORF">G8M00_004979</name>
</gene>
<sequence>MNIVPAKMVWQWAAQLPDIYNMDSRFAGLRPVSITFFVIYRCGLPCRCAA</sequence>
<accession>A0A742L1V9</accession>
<reference evidence="1" key="1">
    <citation type="journal article" date="2018" name="Genome Biol.">
        <title>SKESA: strategic k-mer extension for scrupulous assemblies.</title>
        <authorList>
            <person name="Souvorov A."/>
            <person name="Agarwala R."/>
            <person name="Lipman D.J."/>
        </authorList>
    </citation>
    <scope>NUCLEOTIDE SEQUENCE</scope>
    <source>
        <strain evidence="1">MA.CK_93/00017804</strain>
    </source>
</reference>
<protein>
    <submittedName>
        <fullName evidence="1">Uncharacterized protein</fullName>
    </submittedName>
</protein>
<comment type="caution">
    <text evidence="1">The sequence shown here is derived from an EMBL/GenBank/DDBJ whole genome shotgun (WGS) entry which is preliminary data.</text>
</comment>
<name>A0A742L1V9_SALER</name>
<proteinExistence type="predicted"/>
<organism evidence="1">
    <name type="scientific">Salmonella enterica</name>
    <name type="common">Salmonella choleraesuis</name>
    <dbReference type="NCBI Taxonomy" id="28901"/>
    <lineage>
        <taxon>Bacteria</taxon>
        <taxon>Pseudomonadati</taxon>
        <taxon>Pseudomonadota</taxon>
        <taxon>Gammaproteobacteria</taxon>
        <taxon>Enterobacterales</taxon>
        <taxon>Enterobacteriaceae</taxon>
        <taxon>Salmonella</taxon>
    </lineage>
</organism>